<evidence type="ECO:0000256" key="3">
    <source>
        <dbReference type="SAM" id="MobiDB-lite"/>
    </source>
</evidence>
<keyword evidence="2" id="KW-0449">Lipoprotein</keyword>
<name>A0A923MWD2_9BURK</name>
<sequence length="457" mass="47842">MRRLPLALACAALAGGCALKTPPDAGQIRSQALPNTQVPGQWTGGPTAPGPVTNGWVTQFQDPQLERLIAEAVAYNPDLQIAAARVEAAEASARAAGAALYPTVNLAGHGGGKAGGDGSGVSGIGLFASWELDLWGRVRASRAAATATYEATALDAVYARESIAALVAKSWFMAREAAVQRAIAGDMIQSSQALVDLSRERVRVGKSDELEVSQAEASALSYRDVQLQAEIARLNALRAIEILAGRYPSGSVDPGVTLPALPGPVPAGLPSELLERRPDVRAAERRIAAAFYRTEQAKAARLPAISLTASVSSISSDIFLMKERDNPVWSVGATLLAPIFNAGALQAQVDARSAEQKAAIADYGRIGSRAFGEVEGALSQSFTLDSRADVLTRAVRANESALGFARTRYDVGSGDLRGVQNQQLALHAARATLARVQGERLIQRVNLHLALGGGFAP</sequence>
<dbReference type="EMBL" id="JACORT010000008">
    <property type="protein sequence ID" value="MBC5784957.1"/>
    <property type="molecule type" value="Genomic_DNA"/>
</dbReference>
<keyword evidence="2" id="KW-0812">Transmembrane</keyword>
<feature type="region of interest" description="Disordered" evidence="3">
    <location>
        <begin position="35"/>
        <end position="55"/>
    </location>
</feature>
<dbReference type="PANTHER" id="PTHR30203">
    <property type="entry name" value="OUTER MEMBRANE CATION EFFLUX PROTEIN"/>
    <property type="match status" value="1"/>
</dbReference>
<dbReference type="SUPFAM" id="SSF56954">
    <property type="entry name" value="Outer membrane efflux proteins (OEP)"/>
    <property type="match status" value="1"/>
</dbReference>
<proteinExistence type="inferred from homology"/>
<keyword evidence="2" id="KW-0732">Signal</keyword>
<dbReference type="Pfam" id="PF02321">
    <property type="entry name" value="OEP"/>
    <property type="match status" value="2"/>
</dbReference>
<dbReference type="Proteomes" id="UP000608513">
    <property type="component" value="Unassembled WGS sequence"/>
</dbReference>
<dbReference type="RefSeq" id="WP_187077694.1">
    <property type="nucleotide sequence ID" value="NZ_JACORT010000008.1"/>
</dbReference>
<keyword evidence="5" id="KW-1185">Reference proteome</keyword>
<dbReference type="NCBIfam" id="TIGR01845">
    <property type="entry name" value="outer_NodT"/>
    <property type="match status" value="1"/>
</dbReference>
<organism evidence="4 5">
    <name type="scientific">Ramlibacter cellulosilyticus</name>
    <dbReference type="NCBI Taxonomy" id="2764187"/>
    <lineage>
        <taxon>Bacteria</taxon>
        <taxon>Pseudomonadati</taxon>
        <taxon>Pseudomonadota</taxon>
        <taxon>Betaproteobacteria</taxon>
        <taxon>Burkholderiales</taxon>
        <taxon>Comamonadaceae</taxon>
        <taxon>Ramlibacter</taxon>
    </lineage>
</organism>
<comment type="similarity">
    <text evidence="1 2">Belongs to the outer membrane factor (OMF) (TC 1.B.17) family.</text>
</comment>
<dbReference type="InterPro" id="IPR003423">
    <property type="entry name" value="OMP_efflux"/>
</dbReference>
<keyword evidence="2" id="KW-0472">Membrane</keyword>
<reference evidence="4" key="1">
    <citation type="submission" date="2020-08" db="EMBL/GenBank/DDBJ databases">
        <title>Ramlibacter sp. USB13 16S ribosomal RNA gene genome sequencing and assembly.</title>
        <authorList>
            <person name="Kang M."/>
        </authorList>
    </citation>
    <scope>NUCLEOTIDE SEQUENCE</scope>
    <source>
        <strain evidence="4">USB13</strain>
    </source>
</reference>
<feature type="signal peptide" evidence="2">
    <location>
        <begin position="1"/>
        <end position="20"/>
    </location>
</feature>
<keyword evidence="2" id="KW-0564">Palmitate</keyword>
<evidence type="ECO:0000313" key="4">
    <source>
        <dbReference type="EMBL" id="MBC5784957.1"/>
    </source>
</evidence>
<evidence type="ECO:0000256" key="1">
    <source>
        <dbReference type="ARBA" id="ARBA00007613"/>
    </source>
</evidence>
<evidence type="ECO:0000313" key="5">
    <source>
        <dbReference type="Proteomes" id="UP000608513"/>
    </source>
</evidence>
<dbReference type="GO" id="GO:0015562">
    <property type="term" value="F:efflux transmembrane transporter activity"/>
    <property type="evidence" value="ECO:0007669"/>
    <property type="project" value="InterPro"/>
</dbReference>
<dbReference type="GO" id="GO:0005886">
    <property type="term" value="C:plasma membrane"/>
    <property type="evidence" value="ECO:0007669"/>
    <property type="project" value="UniProtKB-SubCell"/>
</dbReference>
<dbReference type="AlphaFoldDB" id="A0A923MWD2"/>
<comment type="caution">
    <text evidence="4">The sequence shown here is derived from an EMBL/GenBank/DDBJ whole genome shotgun (WGS) entry which is preliminary data.</text>
</comment>
<dbReference type="Gene3D" id="2.20.200.10">
    <property type="entry name" value="Outer membrane efflux proteins (OEP)"/>
    <property type="match status" value="1"/>
</dbReference>
<accession>A0A923MWD2</accession>
<comment type="subcellular location">
    <subcellularLocation>
        <location evidence="2">Cell membrane</location>
        <topology evidence="2">Lipid-anchor</topology>
    </subcellularLocation>
</comment>
<evidence type="ECO:0000256" key="2">
    <source>
        <dbReference type="RuleBase" id="RU362097"/>
    </source>
</evidence>
<dbReference type="PROSITE" id="PS51257">
    <property type="entry name" value="PROKAR_LIPOPROTEIN"/>
    <property type="match status" value="1"/>
</dbReference>
<dbReference type="InterPro" id="IPR010131">
    <property type="entry name" value="MdtP/NodT-like"/>
</dbReference>
<dbReference type="Gene3D" id="1.20.1600.10">
    <property type="entry name" value="Outer membrane efflux proteins (OEP)"/>
    <property type="match status" value="1"/>
</dbReference>
<keyword evidence="2" id="KW-1134">Transmembrane beta strand</keyword>
<protein>
    <submittedName>
        <fullName evidence="4">Efflux transporter outer membrane subunit</fullName>
    </submittedName>
</protein>
<dbReference type="PANTHER" id="PTHR30203:SF29">
    <property type="entry name" value="PROTEIN CYAE"/>
    <property type="match status" value="1"/>
</dbReference>
<feature type="chain" id="PRO_5038157916" evidence="2">
    <location>
        <begin position="21"/>
        <end position="457"/>
    </location>
</feature>
<gene>
    <name evidence="4" type="ORF">H8N03_18570</name>
</gene>